<organism evidence="2 3">
    <name type="scientific">Jannaschia pagri</name>
    <dbReference type="NCBI Taxonomy" id="2829797"/>
    <lineage>
        <taxon>Bacteria</taxon>
        <taxon>Pseudomonadati</taxon>
        <taxon>Pseudomonadota</taxon>
        <taxon>Alphaproteobacteria</taxon>
        <taxon>Rhodobacterales</taxon>
        <taxon>Roseobacteraceae</taxon>
        <taxon>Jannaschia</taxon>
    </lineage>
</organism>
<protein>
    <recommendedName>
        <fullName evidence="4">Protein AaeX</fullName>
    </recommendedName>
</protein>
<evidence type="ECO:0000313" key="2">
    <source>
        <dbReference type="EMBL" id="GIT96744.1"/>
    </source>
</evidence>
<feature type="transmembrane region" description="Helical" evidence="1">
    <location>
        <begin position="12"/>
        <end position="35"/>
    </location>
</feature>
<evidence type="ECO:0000256" key="1">
    <source>
        <dbReference type="SAM" id="Phobius"/>
    </source>
</evidence>
<gene>
    <name evidence="2" type="ORF">JANAI62_33670</name>
</gene>
<evidence type="ECO:0008006" key="4">
    <source>
        <dbReference type="Google" id="ProtNLM"/>
    </source>
</evidence>
<dbReference type="Proteomes" id="UP000786693">
    <property type="component" value="Unassembled WGS sequence"/>
</dbReference>
<keyword evidence="1" id="KW-0812">Transmembrane</keyword>
<evidence type="ECO:0000313" key="3">
    <source>
        <dbReference type="Proteomes" id="UP000786693"/>
    </source>
</evidence>
<sequence>MTGGSPEAVVSFAWALYIITPLAVVLFLTTFLVNLYQAADRSWFMRFCHVAQWPSFGLVLVCVVLTARYF</sequence>
<feature type="transmembrane region" description="Helical" evidence="1">
    <location>
        <begin position="47"/>
        <end position="67"/>
    </location>
</feature>
<dbReference type="EMBL" id="BPFH01000007">
    <property type="protein sequence ID" value="GIT96744.1"/>
    <property type="molecule type" value="Genomic_DNA"/>
</dbReference>
<keyword evidence="1" id="KW-1133">Transmembrane helix</keyword>
<proteinExistence type="predicted"/>
<accession>A0ABQ4NQQ3</accession>
<keyword evidence="1" id="KW-0472">Membrane</keyword>
<keyword evidence="3" id="KW-1185">Reference proteome</keyword>
<reference evidence="2 3" key="1">
    <citation type="submission" date="2021-05" db="EMBL/GenBank/DDBJ databases">
        <title>Bacteria Genome sequencing.</title>
        <authorList>
            <person name="Takabe Y."/>
            <person name="Nakajima Y."/>
            <person name="Suzuki S."/>
            <person name="Shiozaki T."/>
        </authorList>
    </citation>
    <scope>NUCLEOTIDE SEQUENCE [LARGE SCALE GENOMIC DNA]</scope>
    <source>
        <strain evidence="2 3">AI_62</strain>
    </source>
</reference>
<comment type="caution">
    <text evidence="2">The sequence shown here is derived from an EMBL/GenBank/DDBJ whole genome shotgun (WGS) entry which is preliminary data.</text>
</comment>
<dbReference type="RefSeq" id="WP_220750237.1">
    <property type="nucleotide sequence ID" value="NZ_BPFH01000007.1"/>
</dbReference>
<name>A0ABQ4NQQ3_9RHOB</name>